<feature type="region of interest" description="Disordered" evidence="11">
    <location>
        <begin position="1"/>
        <end position="33"/>
    </location>
</feature>
<comment type="subcellular location">
    <subcellularLocation>
        <location evidence="1 10">Endoplasmic reticulum membrane</location>
        <topology evidence="1 10">Multi-pass membrane protein</topology>
    </subcellularLocation>
</comment>
<evidence type="ECO:0000256" key="8">
    <source>
        <dbReference type="ARBA" id="ARBA00022989"/>
    </source>
</evidence>
<keyword evidence="7 10" id="KW-0256">Endoplasmic reticulum</keyword>
<evidence type="ECO:0000256" key="4">
    <source>
        <dbReference type="ARBA" id="ARBA00022676"/>
    </source>
</evidence>
<feature type="transmembrane region" description="Helical" evidence="10">
    <location>
        <begin position="471"/>
        <end position="497"/>
    </location>
</feature>
<feature type="transmembrane region" description="Helical" evidence="10">
    <location>
        <begin position="233"/>
        <end position="255"/>
    </location>
</feature>
<dbReference type="GO" id="GO:0006487">
    <property type="term" value="P:protein N-linked glycosylation"/>
    <property type="evidence" value="ECO:0007669"/>
    <property type="project" value="TreeGrafter"/>
</dbReference>
<evidence type="ECO:0000256" key="5">
    <source>
        <dbReference type="ARBA" id="ARBA00022679"/>
    </source>
</evidence>
<dbReference type="Pfam" id="PF03901">
    <property type="entry name" value="Glyco_transf_22"/>
    <property type="match status" value="1"/>
</dbReference>
<evidence type="ECO:0000256" key="9">
    <source>
        <dbReference type="ARBA" id="ARBA00023136"/>
    </source>
</evidence>
<dbReference type="PANTHER" id="PTHR22760:SF2">
    <property type="entry name" value="ALPHA-1,2-MANNOSYLTRANSFERASE ALG9"/>
    <property type="match status" value="1"/>
</dbReference>
<proteinExistence type="inferred from homology"/>
<reference evidence="12 13" key="1">
    <citation type="submission" date="2017-05" db="EMBL/GenBank/DDBJ databases">
        <title>The Genome Sequence of Tsuchiyaea wingfieldii DSM 27421.</title>
        <authorList>
            <person name="Cuomo C."/>
            <person name="Passer A."/>
            <person name="Billmyre B."/>
            <person name="Heitman J."/>
        </authorList>
    </citation>
    <scope>NUCLEOTIDE SEQUENCE [LARGE SCALE GENOMIC DNA]</scope>
    <source>
        <strain evidence="12 13">DSM 27421</strain>
    </source>
</reference>
<comment type="pathway">
    <text evidence="2">Protein modification; protein glycosylation.</text>
</comment>
<comment type="similarity">
    <text evidence="3 10">Belongs to the glycosyltransferase 22 family.</text>
</comment>
<evidence type="ECO:0000256" key="2">
    <source>
        <dbReference type="ARBA" id="ARBA00004922"/>
    </source>
</evidence>
<organism evidence="12 13">
    <name type="scientific">Cryptococcus floricola</name>
    <dbReference type="NCBI Taxonomy" id="2591691"/>
    <lineage>
        <taxon>Eukaryota</taxon>
        <taxon>Fungi</taxon>
        <taxon>Dikarya</taxon>
        <taxon>Basidiomycota</taxon>
        <taxon>Agaricomycotina</taxon>
        <taxon>Tremellomycetes</taxon>
        <taxon>Tremellales</taxon>
        <taxon>Cryptococcaceae</taxon>
        <taxon>Cryptococcus</taxon>
    </lineage>
</organism>
<dbReference type="AlphaFoldDB" id="A0A5D3B656"/>
<dbReference type="EMBL" id="NIDF01000001">
    <property type="protein sequence ID" value="TYJ59087.1"/>
    <property type="molecule type" value="Genomic_DNA"/>
</dbReference>
<evidence type="ECO:0000256" key="10">
    <source>
        <dbReference type="RuleBase" id="RU363075"/>
    </source>
</evidence>
<dbReference type="EC" id="2.4.1.-" evidence="10"/>
<feature type="transmembrane region" description="Helical" evidence="10">
    <location>
        <begin position="357"/>
        <end position="379"/>
    </location>
</feature>
<sequence length="705" mass="79843">MALPGTETIRFRRPTAGPNAVAQSTQAPKKDEFGSMAPVGFKARHQGLLQDQSGRNQRGPFVPSLSLAVRLLLLIRTAGAMYNVIADCDEVFNFFEPLHYFQYNHGFQTWELSPEFAVRSWAYILLHWPMAHLGPLLLRLGKRPAFFALRISLGAICSFSEAKFYRTVVETVNERVGRYLLFIMMLSAGMSFASVSFLPSSFTMYTTMLASTFWFQPATSTPQGVTRTYRATFFYALGAIVGWPFSAALGIPLVFEQLFLSGGEIVPAAAVSQWRTKRWDTMAKATAFAACIAVSDSYRDLYQHSNGRKIPVYLIDSWAYGKSVLPTLNIITYNLFSPSGSPDLYGTSPSTFYLANLFLNFNFFLPLALISLPALAVTYKYDFRRLGKSQRKPVEGETSPYLLLATRLAPFYIWGAILTAQAHKEERFFFPAYPLLCFNAAVSIYLIRGWFEQGYVYLTRSPYKASKSQLFSNFTLFAILFPSILSLGRIGAMYQFYHAPFDIILHFQYETLPGVLSELGYEPIAPPKDYQKYGNEEFDIQWDLSPLQDLEEPITLCYGSEWHRFPGSYLIPEGIQTYWIQSEFDGMMPRKWEESAAKGGRWPRSETRVTREGRFNGENKASAEPGNFVDPSECTYLVALSLPSATPSELEPDWVVHPEFEAEFCTPFLDSASSKWWSRLIWLPGGLLESGRVYGNYCLMRRSGK</sequence>
<keyword evidence="13" id="KW-1185">Reference proteome</keyword>
<evidence type="ECO:0000256" key="7">
    <source>
        <dbReference type="ARBA" id="ARBA00022824"/>
    </source>
</evidence>
<evidence type="ECO:0000313" key="12">
    <source>
        <dbReference type="EMBL" id="TYJ59087.1"/>
    </source>
</evidence>
<evidence type="ECO:0000256" key="3">
    <source>
        <dbReference type="ARBA" id="ARBA00007063"/>
    </source>
</evidence>
<comment type="caution">
    <text evidence="12">The sequence shown here is derived from an EMBL/GenBank/DDBJ whole genome shotgun (WGS) entry which is preliminary data.</text>
</comment>
<evidence type="ECO:0000256" key="1">
    <source>
        <dbReference type="ARBA" id="ARBA00004477"/>
    </source>
</evidence>
<feature type="transmembrane region" description="Helical" evidence="10">
    <location>
        <begin position="432"/>
        <end position="451"/>
    </location>
</feature>
<keyword evidence="4 10" id="KW-0328">Glycosyltransferase</keyword>
<dbReference type="Proteomes" id="UP000322245">
    <property type="component" value="Unassembled WGS sequence"/>
</dbReference>
<evidence type="ECO:0000256" key="11">
    <source>
        <dbReference type="SAM" id="MobiDB-lite"/>
    </source>
</evidence>
<gene>
    <name evidence="12" type="ORF">B9479_000076</name>
</gene>
<dbReference type="PANTHER" id="PTHR22760">
    <property type="entry name" value="GLYCOSYLTRANSFERASE"/>
    <property type="match status" value="1"/>
</dbReference>
<accession>A0A5D3B656</accession>
<keyword evidence="8 10" id="KW-1133">Transmembrane helix</keyword>
<protein>
    <recommendedName>
        <fullName evidence="10">Mannosyltransferase</fullName>
        <ecNumber evidence="10">2.4.1.-</ecNumber>
    </recommendedName>
</protein>
<dbReference type="UniPathway" id="UPA00378"/>
<keyword evidence="6 10" id="KW-0812">Transmembrane</keyword>
<keyword evidence="5" id="KW-0808">Transferase</keyword>
<dbReference type="GO" id="GO:0000026">
    <property type="term" value="F:alpha-1,2-mannosyltransferase activity"/>
    <property type="evidence" value="ECO:0007669"/>
    <property type="project" value="TreeGrafter"/>
</dbReference>
<feature type="transmembrane region" description="Helical" evidence="10">
    <location>
        <begin position="400"/>
        <end position="420"/>
    </location>
</feature>
<dbReference type="InterPro" id="IPR005599">
    <property type="entry name" value="GPI_mannosylTrfase"/>
</dbReference>
<dbReference type="GO" id="GO:0005789">
    <property type="term" value="C:endoplasmic reticulum membrane"/>
    <property type="evidence" value="ECO:0007669"/>
    <property type="project" value="UniProtKB-SubCell"/>
</dbReference>
<evidence type="ECO:0000256" key="6">
    <source>
        <dbReference type="ARBA" id="ARBA00022692"/>
    </source>
</evidence>
<name>A0A5D3B656_9TREE</name>
<keyword evidence="9 10" id="KW-0472">Membrane</keyword>
<evidence type="ECO:0000313" key="13">
    <source>
        <dbReference type="Proteomes" id="UP000322245"/>
    </source>
</evidence>
<feature type="transmembrane region" description="Helical" evidence="10">
    <location>
        <begin position="177"/>
        <end position="198"/>
    </location>
</feature>